<dbReference type="PANTHER" id="PTHR13504:SF38">
    <property type="entry name" value="FIDO DOMAIN-CONTAINING PROTEIN"/>
    <property type="match status" value="1"/>
</dbReference>
<evidence type="ECO:0000259" key="2">
    <source>
        <dbReference type="PROSITE" id="PS51459"/>
    </source>
</evidence>
<evidence type="ECO:0000313" key="3">
    <source>
        <dbReference type="EMBL" id="KAL3428441.1"/>
    </source>
</evidence>
<name>A0ABR4PYV3_9HELO</name>
<gene>
    <name evidence="3" type="ORF">PVAG01_01950</name>
</gene>
<comment type="caution">
    <text evidence="3">The sequence shown here is derived from an EMBL/GenBank/DDBJ whole genome shotgun (WGS) entry which is preliminary data.</text>
</comment>
<accession>A0ABR4PYV3</accession>
<keyword evidence="4" id="KW-1185">Reference proteome</keyword>
<dbReference type="Pfam" id="PF02661">
    <property type="entry name" value="Fic"/>
    <property type="match status" value="1"/>
</dbReference>
<dbReference type="InterPro" id="IPR036597">
    <property type="entry name" value="Fido-like_dom_sf"/>
</dbReference>
<dbReference type="EMBL" id="JBFCZG010000001">
    <property type="protein sequence ID" value="KAL3428441.1"/>
    <property type="molecule type" value="Genomic_DNA"/>
</dbReference>
<feature type="region of interest" description="Disordered" evidence="1">
    <location>
        <begin position="29"/>
        <end position="63"/>
    </location>
</feature>
<sequence>MISLRKLLGKSNFRQYATHATHPNCLETVTNSRSRNSKKDDLNHDTKPCKTSKASKTSSSTDCENLWEKHHTKSGLIPYFEAQDIELKNLLEIADKMRDYFAKRPDKYKKVVRSLVLESAHQSAAFGGNKLKMMDAIKIDEGLETRLLHESSNIVCLESQQLADLELPSPESLLPGSNTDQVAVLRNQILLTRFLLEKALSKSDPFRIAYEMETLQNLCSITLRGTRQANINHYNWGTNTKLGDFRTIPASSTKAGLIIHPCPSRIPERIEYLLALRTAFLRSNEFQLHPLLQVTRMFVDFSLVHPFAAGNGRIGRALLADALVRFGFLPLVFYDVLTADYFKMMLAAQHGNPHWLLFTLVRTQAEMMNTIALRDFVE</sequence>
<dbReference type="PANTHER" id="PTHR13504">
    <property type="entry name" value="FIDO DOMAIN-CONTAINING PROTEIN DDB_G0283145"/>
    <property type="match status" value="1"/>
</dbReference>
<dbReference type="SUPFAM" id="SSF140931">
    <property type="entry name" value="Fic-like"/>
    <property type="match status" value="1"/>
</dbReference>
<feature type="compositionally biased region" description="Basic and acidic residues" evidence="1">
    <location>
        <begin position="37"/>
        <end position="48"/>
    </location>
</feature>
<dbReference type="Proteomes" id="UP001629113">
    <property type="component" value="Unassembled WGS sequence"/>
</dbReference>
<proteinExistence type="predicted"/>
<feature type="compositionally biased region" description="Low complexity" evidence="1">
    <location>
        <begin position="49"/>
        <end position="61"/>
    </location>
</feature>
<evidence type="ECO:0000256" key="1">
    <source>
        <dbReference type="SAM" id="MobiDB-lite"/>
    </source>
</evidence>
<dbReference type="InterPro" id="IPR040198">
    <property type="entry name" value="Fido_containing"/>
</dbReference>
<dbReference type="InterPro" id="IPR003812">
    <property type="entry name" value="Fido"/>
</dbReference>
<evidence type="ECO:0000313" key="4">
    <source>
        <dbReference type="Proteomes" id="UP001629113"/>
    </source>
</evidence>
<protein>
    <submittedName>
        <fullName evidence="3">Fic/DOC family protein</fullName>
    </submittedName>
</protein>
<feature type="domain" description="Fido" evidence="2">
    <location>
        <begin position="210"/>
        <end position="363"/>
    </location>
</feature>
<dbReference type="Gene3D" id="1.10.3290.10">
    <property type="entry name" value="Fido-like domain"/>
    <property type="match status" value="1"/>
</dbReference>
<organism evidence="3 4">
    <name type="scientific">Phlyctema vagabunda</name>
    <dbReference type="NCBI Taxonomy" id="108571"/>
    <lineage>
        <taxon>Eukaryota</taxon>
        <taxon>Fungi</taxon>
        <taxon>Dikarya</taxon>
        <taxon>Ascomycota</taxon>
        <taxon>Pezizomycotina</taxon>
        <taxon>Leotiomycetes</taxon>
        <taxon>Helotiales</taxon>
        <taxon>Dermateaceae</taxon>
        <taxon>Phlyctema</taxon>
    </lineage>
</organism>
<dbReference type="PROSITE" id="PS51459">
    <property type="entry name" value="FIDO"/>
    <property type="match status" value="1"/>
</dbReference>
<reference evidence="3 4" key="1">
    <citation type="submission" date="2024-06" db="EMBL/GenBank/DDBJ databases">
        <title>Complete genome of Phlyctema vagabunda strain 19-DSS-EL-015.</title>
        <authorList>
            <person name="Fiorenzani C."/>
        </authorList>
    </citation>
    <scope>NUCLEOTIDE SEQUENCE [LARGE SCALE GENOMIC DNA]</scope>
    <source>
        <strain evidence="3 4">19-DSS-EL-015</strain>
    </source>
</reference>